<dbReference type="Pfam" id="PF12836">
    <property type="entry name" value="HHH_3"/>
    <property type="match status" value="1"/>
</dbReference>
<dbReference type="InterPro" id="IPR003029">
    <property type="entry name" value="S1_domain"/>
</dbReference>
<dbReference type="InterPro" id="IPR012340">
    <property type="entry name" value="NA-bd_OB-fold"/>
</dbReference>
<evidence type="ECO:0000313" key="3">
    <source>
        <dbReference type="Proteomes" id="UP001519342"/>
    </source>
</evidence>
<dbReference type="InterPro" id="IPR012337">
    <property type="entry name" value="RNaseH-like_sf"/>
</dbReference>
<dbReference type="SUPFAM" id="SSF158832">
    <property type="entry name" value="Tex N-terminal region-like"/>
    <property type="match status" value="1"/>
</dbReference>
<dbReference type="InterPro" id="IPR032639">
    <property type="entry name" value="Tex_YqgF"/>
</dbReference>
<protein>
    <recommendedName>
        <fullName evidence="1">S1 motif domain-containing protein</fullName>
    </recommendedName>
</protein>
<proteinExistence type="predicted"/>
<comment type="caution">
    <text evidence="2">The sequence shown here is derived from an EMBL/GenBank/DDBJ whole genome shotgun (WGS) entry which is preliminary data.</text>
</comment>
<name>A0ABS4GE48_9FIRM</name>
<dbReference type="PANTHER" id="PTHR10724:SF10">
    <property type="entry name" value="S1 RNA-BINDING DOMAIN-CONTAINING PROTEIN 1"/>
    <property type="match status" value="1"/>
</dbReference>
<dbReference type="InterPro" id="IPR023319">
    <property type="entry name" value="Tex-like_HTH_dom_sf"/>
</dbReference>
<accession>A0ABS4GE48</accession>
<dbReference type="SMART" id="SM00732">
    <property type="entry name" value="YqgFc"/>
    <property type="match status" value="1"/>
</dbReference>
<organism evidence="2 3">
    <name type="scientific">Sedimentibacter acidaminivorans</name>
    <dbReference type="NCBI Taxonomy" id="913099"/>
    <lineage>
        <taxon>Bacteria</taxon>
        <taxon>Bacillati</taxon>
        <taxon>Bacillota</taxon>
        <taxon>Tissierellia</taxon>
        <taxon>Sedimentibacter</taxon>
    </lineage>
</organism>
<dbReference type="CDD" id="cd05685">
    <property type="entry name" value="S1_Tex"/>
    <property type="match status" value="1"/>
</dbReference>
<dbReference type="Proteomes" id="UP001519342">
    <property type="component" value="Unassembled WGS sequence"/>
</dbReference>
<dbReference type="Pfam" id="PF09371">
    <property type="entry name" value="Tex_N"/>
    <property type="match status" value="1"/>
</dbReference>
<evidence type="ECO:0000313" key="2">
    <source>
        <dbReference type="EMBL" id="MBP1925968.1"/>
    </source>
</evidence>
<dbReference type="PROSITE" id="PS50126">
    <property type="entry name" value="S1"/>
    <property type="match status" value="1"/>
</dbReference>
<dbReference type="InterPro" id="IPR023323">
    <property type="entry name" value="Tex-like_dom_sf"/>
</dbReference>
<dbReference type="Pfam" id="PF16921">
    <property type="entry name" value="Tex_YqgF"/>
    <property type="match status" value="1"/>
</dbReference>
<keyword evidence="3" id="KW-1185">Reference proteome</keyword>
<evidence type="ECO:0000259" key="1">
    <source>
        <dbReference type="PROSITE" id="PS50126"/>
    </source>
</evidence>
<dbReference type="Gene3D" id="2.40.50.140">
    <property type="entry name" value="Nucleic acid-binding proteins"/>
    <property type="match status" value="1"/>
</dbReference>
<dbReference type="Gene3D" id="1.10.150.310">
    <property type="entry name" value="Tex RuvX-like domain-like"/>
    <property type="match status" value="1"/>
</dbReference>
<dbReference type="InterPro" id="IPR044146">
    <property type="entry name" value="S1_Tex"/>
</dbReference>
<dbReference type="SUPFAM" id="SSF47781">
    <property type="entry name" value="RuvA domain 2-like"/>
    <property type="match status" value="3"/>
</dbReference>
<dbReference type="Gene3D" id="3.30.420.140">
    <property type="entry name" value="YqgF/RNase H-like domain"/>
    <property type="match status" value="1"/>
</dbReference>
<dbReference type="Gene3D" id="1.10.10.650">
    <property type="entry name" value="RuvA domain 2-like"/>
    <property type="match status" value="1"/>
</dbReference>
<dbReference type="PANTHER" id="PTHR10724">
    <property type="entry name" value="30S RIBOSOMAL PROTEIN S1"/>
    <property type="match status" value="1"/>
</dbReference>
<feature type="domain" description="S1 motif" evidence="1">
    <location>
        <begin position="689"/>
        <end position="758"/>
    </location>
</feature>
<sequence length="761" mass="86372">MVDINKILCEEFKIKPFQVENTVKLIDEGSTIPFIARYRKEQTGSLDDIVLRDLYDRLIYLRNLESRKEEVIRLIEEQGKLTEELKQKILNADVLQRVEDLYRPFKQKKSTRASKAKEKGLEPLAEIIIAQNIVEGDLEDIAKPFVDEEKGVANTKDAYQGACDIIAEKVSDNAEYRQHIREIYFADGIIISEAVDENEESVYEMYYKYEEAVKNVANHRVLAINRGEKEKKLKVKISTPDESIVSYLKSKEIINEEAITLTYLISAIEDSYKRLISSSVEKEVRNMLTERAEEEAIKVFGKNTKNLLMVPPVKDVRVLAIDPSFRTGCKLAVIDETGKFLDHGVIYPNEPRNEIEKSQKFLMDWIKKYDIDVITIGNGTASRETEQVVSDMLTKIDKNVSYIIVSEAGASVYSASKLAQEEYPDLDVTVRGAISIGRRLQDPLAELVKIDPKSIGVGQYQHDVNQAKLGLALDGVVEDSVNNVGVDLNTASTALLQYVSGISKTISKNVVKYREENGKFKDRKELIKVKQLGDKAFEQCAGFLRITDGNNPLDKTAVHPEVYEIAEKLFRKLGYTLEDVKQDRLKDITERIMKIEVKEDKKNVKIGSKNTRLKGLEALSQLNVKEEKKSFKEKYNDRIKVLAEELNLGIPTLTDIIEELKKPGRDPRDEMQKPILRSDVMKMEDMEVGMKLSGTVRNVVDFGAFVDIGVKQDGLVHLSEMSDKYIKSPMEVVQVGDIINVTIISIDTQKQRIGLSMKNKK</sequence>
<dbReference type="EMBL" id="JAGGKS010000005">
    <property type="protein sequence ID" value="MBP1925968.1"/>
    <property type="molecule type" value="Genomic_DNA"/>
</dbReference>
<dbReference type="SMART" id="SM00316">
    <property type="entry name" value="S1"/>
    <property type="match status" value="1"/>
</dbReference>
<dbReference type="SUPFAM" id="SSF53098">
    <property type="entry name" value="Ribonuclease H-like"/>
    <property type="match status" value="1"/>
</dbReference>
<dbReference type="InterPro" id="IPR010994">
    <property type="entry name" value="RuvA_2-like"/>
</dbReference>
<gene>
    <name evidence="2" type="ORF">J2Z76_001832</name>
</gene>
<reference evidence="2 3" key="1">
    <citation type="submission" date="2021-03" db="EMBL/GenBank/DDBJ databases">
        <title>Genomic Encyclopedia of Type Strains, Phase IV (KMG-IV): sequencing the most valuable type-strain genomes for metagenomic binning, comparative biology and taxonomic classification.</title>
        <authorList>
            <person name="Goeker M."/>
        </authorList>
    </citation>
    <scope>NUCLEOTIDE SEQUENCE [LARGE SCALE GENOMIC DNA]</scope>
    <source>
        <strain evidence="2 3">DSM 24004</strain>
    </source>
</reference>
<dbReference type="Pfam" id="PF00575">
    <property type="entry name" value="S1"/>
    <property type="match status" value="1"/>
</dbReference>
<dbReference type="RefSeq" id="WP_209511709.1">
    <property type="nucleotide sequence ID" value="NZ_JAGGKS010000005.1"/>
</dbReference>
<dbReference type="SUPFAM" id="SSF50249">
    <property type="entry name" value="Nucleic acid-binding proteins"/>
    <property type="match status" value="1"/>
</dbReference>
<dbReference type="InterPro" id="IPR018974">
    <property type="entry name" value="Tex-like_N"/>
</dbReference>
<dbReference type="InterPro" id="IPR006641">
    <property type="entry name" value="YqgF/RNaseH-like_dom"/>
</dbReference>
<dbReference type="Pfam" id="PF17674">
    <property type="entry name" value="HHH_9"/>
    <property type="match status" value="2"/>
</dbReference>
<dbReference type="InterPro" id="IPR055179">
    <property type="entry name" value="Tex-like_central_region"/>
</dbReference>
<dbReference type="InterPro" id="IPR050437">
    <property type="entry name" value="Ribos_protein_bS1-like"/>
</dbReference>
<dbReference type="Pfam" id="PF22706">
    <property type="entry name" value="Tex_central_region"/>
    <property type="match status" value="1"/>
</dbReference>
<dbReference type="InterPro" id="IPR041692">
    <property type="entry name" value="HHH_9"/>
</dbReference>
<dbReference type="Gene3D" id="1.10.3500.10">
    <property type="entry name" value="Tex N-terminal region-like"/>
    <property type="match status" value="1"/>
</dbReference>
<dbReference type="InterPro" id="IPR037027">
    <property type="entry name" value="YqgF/RNaseH-like_dom_sf"/>
</dbReference>